<dbReference type="RefSeq" id="XP_014149268.1">
    <property type="nucleotide sequence ID" value="XM_014293793.1"/>
</dbReference>
<evidence type="ECO:0000313" key="2">
    <source>
        <dbReference type="Proteomes" id="UP000054560"/>
    </source>
</evidence>
<feature type="non-terminal residue" evidence="1">
    <location>
        <position position="1"/>
    </location>
</feature>
<sequence>DIEDGAVARHLLHKTLEGLMHRRGFQENLSGTSMRKREYTIVFQPSKIQEKLIASTTSDDWGNSLGPILSVQMLGPVLCHPVTIQRLKVGEIDSIETDEDEIETL</sequence>
<proteinExistence type="predicted"/>
<dbReference type="AlphaFoldDB" id="A0A0L0FFW6"/>
<accession>A0A0L0FFW6</accession>
<keyword evidence="2" id="KW-1185">Reference proteome</keyword>
<dbReference type="GeneID" id="25912611"/>
<gene>
    <name evidence="1" type="ORF">SARC_12107</name>
</gene>
<name>A0A0L0FFW6_9EUKA</name>
<protein>
    <submittedName>
        <fullName evidence="1">Uncharacterized protein</fullName>
    </submittedName>
</protein>
<evidence type="ECO:0000313" key="1">
    <source>
        <dbReference type="EMBL" id="KNC75366.1"/>
    </source>
</evidence>
<reference evidence="1 2" key="1">
    <citation type="submission" date="2011-02" db="EMBL/GenBank/DDBJ databases">
        <title>The Genome Sequence of Sphaeroforma arctica JP610.</title>
        <authorList>
            <consortium name="The Broad Institute Genome Sequencing Platform"/>
            <person name="Russ C."/>
            <person name="Cuomo C."/>
            <person name="Young S.K."/>
            <person name="Zeng Q."/>
            <person name="Gargeya S."/>
            <person name="Alvarado L."/>
            <person name="Berlin A."/>
            <person name="Chapman S.B."/>
            <person name="Chen Z."/>
            <person name="Freedman E."/>
            <person name="Gellesch M."/>
            <person name="Goldberg J."/>
            <person name="Griggs A."/>
            <person name="Gujja S."/>
            <person name="Heilman E."/>
            <person name="Heiman D."/>
            <person name="Howarth C."/>
            <person name="Mehta T."/>
            <person name="Neiman D."/>
            <person name="Pearson M."/>
            <person name="Roberts A."/>
            <person name="Saif S."/>
            <person name="Shea T."/>
            <person name="Shenoy N."/>
            <person name="Sisk P."/>
            <person name="Stolte C."/>
            <person name="Sykes S."/>
            <person name="White J."/>
            <person name="Yandava C."/>
            <person name="Burger G."/>
            <person name="Gray M.W."/>
            <person name="Holland P.W.H."/>
            <person name="King N."/>
            <person name="Lang F.B.F."/>
            <person name="Roger A.J."/>
            <person name="Ruiz-Trillo I."/>
            <person name="Haas B."/>
            <person name="Nusbaum C."/>
            <person name="Birren B."/>
        </authorList>
    </citation>
    <scope>NUCLEOTIDE SEQUENCE [LARGE SCALE GENOMIC DNA]</scope>
    <source>
        <strain evidence="1 2">JP610</strain>
    </source>
</reference>
<organism evidence="1 2">
    <name type="scientific">Sphaeroforma arctica JP610</name>
    <dbReference type="NCBI Taxonomy" id="667725"/>
    <lineage>
        <taxon>Eukaryota</taxon>
        <taxon>Ichthyosporea</taxon>
        <taxon>Ichthyophonida</taxon>
        <taxon>Sphaeroforma</taxon>
    </lineage>
</organism>
<dbReference type="Proteomes" id="UP000054560">
    <property type="component" value="Unassembled WGS sequence"/>
</dbReference>
<dbReference type="EMBL" id="KQ243672">
    <property type="protein sequence ID" value="KNC75366.1"/>
    <property type="molecule type" value="Genomic_DNA"/>
</dbReference>